<organism evidence="2 3">
    <name type="scientific">Cirrhinus mrigala</name>
    <name type="common">Mrigala</name>
    <dbReference type="NCBI Taxonomy" id="683832"/>
    <lineage>
        <taxon>Eukaryota</taxon>
        <taxon>Metazoa</taxon>
        <taxon>Chordata</taxon>
        <taxon>Craniata</taxon>
        <taxon>Vertebrata</taxon>
        <taxon>Euteleostomi</taxon>
        <taxon>Actinopterygii</taxon>
        <taxon>Neopterygii</taxon>
        <taxon>Teleostei</taxon>
        <taxon>Ostariophysi</taxon>
        <taxon>Cypriniformes</taxon>
        <taxon>Cyprinidae</taxon>
        <taxon>Labeoninae</taxon>
        <taxon>Labeonini</taxon>
        <taxon>Cirrhinus</taxon>
    </lineage>
</organism>
<gene>
    <name evidence="2" type="ORF">M9458_028345</name>
</gene>
<comment type="caution">
    <text evidence="2">The sequence shown here is derived from an EMBL/GenBank/DDBJ whole genome shotgun (WGS) entry which is preliminary data.</text>
</comment>
<name>A0ABD0PQE8_CIRMR</name>
<accession>A0ABD0PQE8</accession>
<dbReference type="Proteomes" id="UP001529510">
    <property type="component" value="Unassembled WGS sequence"/>
</dbReference>
<dbReference type="SUPFAM" id="SSF47473">
    <property type="entry name" value="EF-hand"/>
    <property type="match status" value="1"/>
</dbReference>
<dbReference type="Gene3D" id="1.10.238.10">
    <property type="entry name" value="EF-hand"/>
    <property type="match status" value="1"/>
</dbReference>
<reference evidence="2 3" key="1">
    <citation type="submission" date="2024-05" db="EMBL/GenBank/DDBJ databases">
        <title>Genome sequencing and assembly of Indian major carp, Cirrhinus mrigala (Hamilton, 1822).</title>
        <authorList>
            <person name="Mohindra V."/>
            <person name="Chowdhury L.M."/>
            <person name="Lal K."/>
            <person name="Jena J.K."/>
        </authorList>
    </citation>
    <scope>NUCLEOTIDE SEQUENCE [LARGE SCALE GENOMIC DNA]</scope>
    <source>
        <strain evidence="2">CM1030</strain>
        <tissue evidence="2">Blood</tissue>
    </source>
</reference>
<dbReference type="InterPro" id="IPR015153">
    <property type="entry name" value="EF-hand_dom_typ1"/>
</dbReference>
<feature type="non-terminal residue" evidence="2">
    <location>
        <position position="1"/>
    </location>
</feature>
<dbReference type="Pfam" id="PF09068">
    <property type="entry name" value="EF-hand_2"/>
    <property type="match status" value="1"/>
</dbReference>
<dbReference type="InterPro" id="IPR050774">
    <property type="entry name" value="KCMF1/Dystrophin"/>
</dbReference>
<feature type="non-terminal residue" evidence="2">
    <location>
        <position position="60"/>
    </location>
</feature>
<sequence>SVVDVFREQELQHAEHVMDVVEVIHALTSLYEKLEEERSVLINIPLCVDMCLNWLLNVYD</sequence>
<dbReference type="InterPro" id="IPR011992">
    <property type="entry name" value="EF-hand-dom_pair"/>
</dbReference>
<evidence type="ECO:0000313" key="3">
    <source>
        <dbReference type="Proteomes" id="UP001529510"/>
    </source>
</evidence>
<proteinExistence type="predicted"/>
<dbReference type="PANTHER" id="PTHR12268:SF16">
    <property type="entry name" value="DYSTROPHIN-RELATED PROTEIN 2"/>
    <property type="match status" value="1"/>
</dbReference>
<evidence type="ECO:0000259" key="1">
    <source>
        <dbReference type="Pfam" id="PF09068"/>
    </source>
</evidence>
<dbReference type="AlphaFoldDB" id="A0ABD0PQE8"/>
<protein>
    <recommendedName>
        <fullName evidence="1">EF-hand domain-containing protein</fullName>
    </recommendedName>
</protein>
<feature type="domain" description="EF-hand" evidence="1">
    <location>
        <begin position="2"/>
        <end position="60"/>
    </location>
</feature>
<evidence type="ECO:0000313" key="2">
    <source>
        <dbReference type="EMBL" id="KAL0176015.1"/>
    </source>
</evidence>
<dbReference type="PANTHER" id="PTHR12268">
    <property type="entry name" value="E3 UBIQUITIN-PROTEIN LIGASE KCMF1"/>
    <property type="match status" value="1"/>
</dbReference>
<keyword evidence="3" id="KW-1185">Reference proteome</keyword>
<dbReference type="EMBL" id="JAMKFB020000014">
    <property type="protein sequence ID" value="KAL0176015.1"/>
    <property type="molecule type" value="Genomic_DNA"/>
</dbReference>